<feature type="compositionally biased region" description="Basic and acidic residues" evidence="1">
    <location>
        <begin position="51"/>
        <end position="85"/>
    </location>
</feature>
<reference evidence="2" key="1">
    <citation type="submission" date="2021-02" db="EMBL/GenBank/DDBJ databases">
        <authorList>
            <person name="Dougan E. K."/>
            <person name="Rhodes N."/>
            <person name="Thang M."/>
            <person name="Chan C."/>
        </authorList>
    </citation>
    <scope>NUCLEOTIDE SEQUENCE</scope>
</reference>
<feature type="region of interest" description="Disordered" evidence="1">
    <location>
        <begin position="47"/>
        <end position="109"/>
    </location>
</feature>
<name>A0A813FLX9_POLGL</name>
<protein>
    <submittedName>
        <fullName evidence="2">Uncharacterized protein</fullName>
    </submittedName>
</protein>
<evidence type="ECO:0000313" key="3">
    <source>
        <dbReference type="EMBL" id="CAE8673969.1"/>
    </source>
</evidence>
<dbReference type="EMBL" id="CAJNNV010025020">
    <property type="protein sequence ID" value="CAE8611370.1"/>
    <property type="molecule type" value="Genomic_DNA"/>
</dbReference>
<dbReference type="EMBL" id="CAJNNW010024734">
    <property type="protein sequence ID" value="CAE8673969.1"/>
    <property type="molecule type" value="Genomic_DNA"/>
</dbReference>
<evidence type="ECO:0000313" key="4">
    <source>
        <dbReference type="Proteomes" id="UP000654075"/>
    </source>
</evidence>
<comment type="caution">
    <text evidence="2">The sequence shown here is derived from an EMBL/GenBank/DDBJ whole genome shotgun (WGS) entry which is preliminary data.</text>
</comment>
<organism evidence="2 4">
    <name type="scientific">Polarella glacialis</name>
    <name type="common">Dinoflagellate</name>
    <dbReference type="NCBI Taxonomy" id="89957"/>
    <lineage>
        <taxon>Eukaryota</taxon>
        <taxon>Sar</taxon>
        <taxon>Alveolata</taxon>
        <taxon>Dinophyceae</taxon>
        <taxon>Suessiales</taxon>
        <taxon>Suessiaceae</taxon>
        <taxon>Polarella</taxon>
    </lineage>
</organism>
<dbReference type="Proteomes" id="UP000626109">
    <property type="component" value="Unassembled WGS sequence"/>
</dbReference>
<evidence type="ECO:0000256" key="1">
    <source>
        <dbReference type="SAM" id="MobiDB-lite"/>
    </source>
</evidence>
<feature type="region of interest" description="Disordered" evidence="1">
    <location>
        <begin position="135"/>
        <end position="158"/>
    </location>
</feature>
<gene>
    <name evidence="2" type="ORF">PGLA1383_LOCUS29175</name>
    <name evidence="3" type="ORF">PGLA2088_LOCUS18758</name>
</gene>
<dbReference type="Proteomes" id="UP000654075">
    <property type="component" value="Unassembled WGS sequence"/>
</dbReference>
<dbReference type="AlphaFoldDB" id="A0A813FLX9"/>
<accession>A0A813FLX9</accession>
<evidence type="ECO:0000313" key="2">
    <source>
        <dbReference type="EMBL" id="CAE8611370.1"/>
    </source>
</evidence>
<proteinExistence type="predicted"/>
<feature type="compositionally biased region" description="Basic and acidic residues" evidence="1">
    <location>
        <begin position="95"/>
        <end position="109"/>
    </location>
</feature>
<keyword evidence="4" id="KW-1185">Reference proteome</keyword>
<sequence length="158" mass="17309">MSLFLLHCADQPTARLHPVCKTLIHHLPVCSTESVQSAQMGRSAKMVRTPAFEKQKRQDKGQDWKVSHWKEARAEEKKEKVEQRKQGGKGGKGKGKAEDRQHNEALSEKMKQAVQYFDLASAAAGVASMDIDTEDKSAGGAAADKPKKKAKAKAKAKA</sequence>
<feature type="compositionally biased region" description="Basic residues" evidence="1">
    <location>
        <begin position="146"/>
        <end position="158"/>
    </location>
</feature>